<dbReference type="Proteomes" id="UP000828941">
    <property type="component" value="Chromosome 3"/>
</dbReference>
<keyword evidence="2" id="KW-1185">Reference proteome</keyword>
<protein>
    <submittedName>
        <fullName evidence="1">Uncharacterized protein</fullName>
    </submittedName>
</protein>
<sequence>MQSIFYSTSTLSSSSLLDFAFYLQLQEPFCQQASPLIYGPMLPDGCCFRDSNITSHSTQSEVRGELLAYFQLFVAVLVVLVGTVASYGFASSRYEHSDIKSSHSIQCCSTPFLSSHDID</sequence>
<evidence type="ECO:0000313" key="1">
    <source>
        <dbReference type="EMBL" id="KAI4351436.1"/>
    </source>
</evidence>
<proteinExistence type="predicted"/>
<organism evidence="1 2">
    <name type="scientific">Bauhinia variegata</name>
    <name type="common">Purple orchid tree</name>
    <name type="synonym">Phanera variegata</name>
    <dbReference type="NCBI Taxonomy" id="167791"/>
    <lineage>
        <taxon>Eukaryota</taxon>
        <taxon>Viridiplantae</taxon>
        <taxon>Streptophyta</taxon>
        <taxon>Embryophyta</taxon>
        <taxon>Tracheophyta</taxon>
        <taxon>Spermatophyta</taxon>
        <taxon>Magnoliopsida</taxon>
        <taxon>eudicotyledons</taxon>
        <taxon>Gunneridae</taxon>
        <taxon>Pentapetalae</taxon>
        <taxon>rosids</taxon>
        <taxon>fabids</taxon>
        <taxon>Fabales</taxon>
        <taxon>Fabaceae</taxon>
        <taxon>Cercidoideae</taxon>
        <taxon>Cercideae</taxon>
        <taxon>Bauhiniinae</taxon>
        <taxon>Bauhinia</taxon>
    </lineage>
</organism>
<dbReference type="EMBL" id="CM039428">
    <property type="protein sequence ID" value="KAI4351436.1"/>
    <property type="molecule type" value="Genomic_DNA"/>
</dbReference>
<comment type="caution">
    <text evidence="1">The sequence shown here is derived from an EMBL/GenBank/DDBJ whole genome shotgun (WGS) entry which is preliminary data.</text>
</comment>
<name>A0ACB9PV40_BAUVA</name>
<accession>A0ACB9PV40</accession>
<reference evidence="1 2" key="1">
    <citation type="journal article" date="2022" name="DNA Res.">
        <title>Chromosomal-level genome assembly of the orchid tree Bauhinia variegata (Leguminosae; Cercidoideae) supports the allotetraploid origin hypothesis of Bauhinia.</title>
        <authorList>
            <person name="Zhong Y."/>
            <person name="Chen Y."/>
            <person name="Zheng D."/>
            <person name="Pang J."/>
            <person name="Liu Y."/>
            <person name="Luo S."/>
            <person name="Meng S."/>
            <person name="Qian L."/>
            <person name="Wei D."/>
            <person name="Dai S."/>
            <person name="Zhou R."/>
        </authorList>
    </citation>
    <scope>NUCLEOTIDE SEQUENCE [LARGE SCALE GENOMIC DNA]</scope>
    <source>
        <strain evidence="1">BV-YZ2020</strain>
    </source>
</reference>
<evidence type="ECO:0000313" key="2">
    <source>
        <dbReference type="Proteomes" id="UP000828941"/>
    </source>
</evidence>
<gene>
    <name evidence="1" type="ORF">L6164_005805</name>
</gene>